<dbReference type="InterPro" id="IPR035513">
    <property type="entry name" value="Invertase/methylesterase_inhib"/>
</dbReference>
<sequence length="177" mass="18980">MNSSKVSYLFFTLSIILIFSQSLVPTSCKTLYESVCEDTLNGNNAPCLKLLKIDPTILSAKNYVDLTNSILDLAITKATDGQNYISNFNKQNQPPAIQKCATTLYPGSISSFKKAKVELVKDPQTASSDARLAGDGPSNCADAIKAAGINDAIIIYLNTNVLLLSDIASVAARKLVK</sequence>
<keyword evidence="4" id="KW-1185">Reference proteome</keyword>
<evidence type="ECO:0000259" key="2">
    <source>
        <dbReference type="Pfam" id="PF04043"/>
    </source>
</evidence>
<evidence type="ECO:0000313" key="4">
    <source>
        <dbReference type="Proteomes" id="UP001497480"/>
    </source>
</evidence>
<protein>
    <recommendedName>
        <fullName evidence="2">Pectinesterase inhibitor domain-containing protein</fullName>
    </recommendedName>
</protein>
<dbReference type="PANTHER" id="PTHR31890:SF9">
    <property type="entry name" value="PLANT INVERTASE_PECTIN METHYLESTERASE INHIBITOR SUPERFAMILY PROTEIN"/>
    <property type="match status" value="1"/>
</dbReference>
<feature type="domain" description="Pectinesterase inhibitor" evidence="2">
    <location>
        <begin position="23"/>
        <end position="148"/>
    </location>
</feature>
<evidence type="ECO:0000313" key="3">
    <source>
        <dbReference type="EMBL" id="CAL0323078.1"/>
    </source>
</evidence>
<proteinExistence type="predicted"/>
<feature type="signal peptide" evidence="1">
    <location>
        <begin position="1"/>
        <end position="28"/>
    </location>
</feature>
<dbReference type="Pfam" id="PF04043">
    <property type="entry name" value="PMEI"/>
    <property type="match status" value="1"/>
</dbReference>
<dbReference type="GO" id="GO:0004857">
    <property type="term" value="F:enzyme inhibitor activity"/>
    <property type="evidence" value="ECO:0007669"/>
    <property type="project" value="InterPro"/>
</dbReference>
<organism evidence="3 4">
    <name type="scientific">Lupinus luteus</name>
    <name type="common">European yellow lupine</name>
    <dbReference type="NCBI Taxonomy" id="3873"/>
    <lineage>
        <taxon>Eukaryota</taxon>
        <taxon>Viridiplantae</taxon>
        <taxon>Streptophyta</taxon>
        <taxon>Embryophyta</taxon>
        <taxon>Tracheophyta</taxon>
        <taxon>Spermatophyta</taxon>
        <taxon>Magnoliopsida</taxon>
        <taxon>eudicotyledons</taxon>
        <taxon>Gunneridae</taxon>
        <taxon>Pentapetalae</taxon>
        <taxon>rosids</taxon>
        <taxon>fabids</taxon>
        <taxon>Fabales</taxon>
        <taxon>Fabaceae</taxon>
        <taxon>Papilionoideae</taxon>
        <taxon>50 kb inversion clade</taxon>
        <taxon>genistoids sensu lato</taxon>
        <taxon>core genistoids</taxon>
        <taxon>Genisteae</taxon>
        <taxon>Lupinus</taxon>
    </lineage>
</organism>
<dbReference type="Gene3D" id="1.20.140.40">
    <property type="entry name" value="Invertase/pectin methylesterase inhibitor family protein"/>
    <property type="match status" value="1"/>
</dbReference>
<dbReference type="PANTHER" id="PTHR31890">
    <property type="entry name" value="PLANT INVERTASE/PECTIN METHYLESTERASE INHIBITOR SUPERFAMILY PROTEIN"/>
    <property type="match status" value="1"/>
</dbReference>
<feature type="chain" id="PRO_5043640196" description="Pectinesterase inhibitor domain-containing protein" evidence="1">
    <location>
        <begin position="29"/>
        <end position="177"/>
    </location>
</feature>
<dbReference type="AlphaFoldDB" id="A0AAV1XP33"/>
<accession>A0AAV1XP33</accession>
<dbReference type="SUPFAM" id="SSF101148">
    <property type="entry name" value="Plant invertase/pectin methylesterase inhibitor"/>
    <property type="match status" value="1"/>
</dbReference>
<gene>
    <name evidence="3" type="ORF">LLUT_LOCUS24138</name>
</gene>
<dbReference type="InterPro" id="IPR006501">
    <property type="entry name" value="Pectinesterase_inhib_dom"/>
</dbReference>
<reference evidence="3 4" key="1">
    <citation type="submission" date="2024-03" db="EMBL/GenBank/DDBJ databases">
        <authorList>
            <person name="Martinez-Hernandez J."/>
        </authorList>
    </citation>
    <scope>NUCLEOTIDE SEQUENCE [LARGE SCALE GENOMIC DNA]</scope>
</reference>
<dbReference type="Proteomes" id="UP001497480">
    <property type="component" value="Unassembled WGS sequence"/>
</dbReference>
<dbReference type="NCBIfam" id="TIGR01614">
    <property type="entry name" value="PME_inhib"/>
    <property type="match status" value="1"/>
</dbReference>
<dbReference type="EMBL" id="CAXHTB010000016">
    <property type="protein sequence ID" value="CAL0323078.1"/>
    <property type="molecule type" value="Genomic_DNA"/>
</dbReference>
<name>A0AAV1XP33_LUPLU</name>
<evidence type="ECO:0000256" key="1">
    <source>
        <dbReference type="SAM" id="SignalP"/>
    </source>
</evidence>
<comment type="caution">
    <text evidence="3">The sequence shown here is derived from an EMBL/GenBank/DDBJ whole genome shotgun (WGS) entry which is preliminary data.</text>
</comment>
<keyword evidence="1" id="KW-0732">Signal</keyword>